<dbReference type="InterPro" id="IPR037018">
    <property type="entry name" value="GH65_N"/>
</dbReference>
<evidence type="ECO:0000259" key="2">
    <source>
        <dbReference type="Pfam" id="PF03632"/>
    </source>
</evidence>
<dbReference type="RefSeq" id="WP_211337993.1">
    <property type="nucleotide sequence ID" value="NZ_RAPN01000001.1"/>
</dbReference>
<dbReference type="Gene3D" id="2.70.98.40">
    <property type="entry name" value="Glycoside hydrolase, family 65, N-terminal domain"/>
    <property type="match status" value="1"/>
</dbReference>
<dbReference type="AlphaFoldDB" id="A0A419W5M4"/>
<dbReference type="InterPro" id="IPR005195">
    <property type="entry name" value="Glyco_hydro_65_M"/>
</dbReference>
<dbReference type="Proteomes" id="UP000283387">
    <property type="component" value="Unassembled WGS sequence"/>
</dbReference>
<name>A0A419W5M4_9BACT</name>
<dbReference type="EMBL" id="RAPN01000001">
    <property type="protein sequence ID" value="RKD90744.1"/>
    <property type="molecule type" value="Genomic_DNA"/>
</dbReference>
<evidence type="ECO:0000313" key="5">
    <source>
        <dbReference type="Proteomes" id="UP000283387"/>
    </source>
</evidence>
<protein>
    <submittedName>
        <fullName evidence="4">Trehalose/maltose hydrolase-like predicted phosphorylase</fullName>
    </submittedName>
</protein>
<proteinExistence type="predicted"/>
<dbReference type="PANTHER" id="PTHR11051">
    <property type="entry name" value="GLYCOSYL HYDROLASE-RELATED"/>
    <property type="match status" value="1"/>
</dbReference>
<dbReference type="InterPro" id="IPR008928">
    <property type="entry name" value="6-hairpin_glycosidase_sf"/>
</dbReference>
<keyword evidence="5" id="KW-1185">Reference proteome</keyword>
<evidence type="ECO:0000313" key="4">
    <source>
        <dbReference type="EMBL" id="RKD90744.1"/>
    </source>
</evidence>
<evidence type="ECO:0000256" key="1">
    <source>
        <dbReference type="SAM" id="SignalP"/>
    </source>
</evidence>
<feature type="chain" id="PRO_5019475815" evidence="1">
    <location>
        <begin position="23"/>
        <end position="685"/>
    </location>
</feature>
<dbReference type="GO" id="GO:0005975">
    <property type="term" value="P:carbohydrate metabolic process"/>
    <property type="evidence" value="ECO:0007669"/>
    <property type="project" value="InterPro"/>
</dbReference>
<accession>A0A419W5M4</accession>
<dbReference type="Pfam" id="PF03636">
    <property type="entry name" value="Glyco_hydro_65N"/>
    <property type="match status" value="1"/>
</dbReference>
<dbReference type="InterPro" id="IPR005196">
    <property type="entry name" value="Glyco_hydro_65_N"/>
</dbReference>
<dbReference type="Pfam" id="PF03632">
    <property type="entry name" value="Glyco_hydro_65m"/>
    <property type="match status" value="1"/>
</dbReference>
<keyword evidence="4" id="KW-0378">Hydrolase</keyword>
<feature type="signal peptide" evidence="1">
    <location>
        <begin position="1"/>
        <end position="22"/>
    </location>
</feature>
<feature type="domain" description="Glycoside hydrolase family 65 central catalytic" evidence="2">
    <location>
        <begin position="315"/>
        <end position="538"/>
    </location>
</feature>
<dbReference type="InterPro" id="IPR012341">
    <property type="entry name" value="6hp_glycosidase-like_sf"/>
</dbReference>
<dbReference type="PANTHER" id="PTHR11051:SF8">
    <property type="entry name" value="PROTEIN-GLUCOSYLGALACTOSYLHYDROXYLYSINE GLUCOSIDASE"/>
    <property type="match status" value="1"/>
</dbReference>
<organism evidence="4 5">
    <name type="scientific">Mangrovibacterium diazotrophicum</name>
    <dbReference type="NCBI Taxonomy" id="1261403"/>
    <lineage>
        <taxon>Bacteria</taxon>
        <taxon>Pseudomonadati</taxon>
        <taxon>Bacteroidota</taxon>
        <taxon>Bacteroidia</taxon>
        <taxon>Marinilabiliales</taxon>
        <taxon>Prolixibacteraceae</taxon>
        <taxon>Mangrovibacterium</taxon>
    </lineage>
</organism>
<keyword evidence="1" id="KW-0732">Signal</keyword>
<dbReference type="SUPFAM" id="SSF48208">
    <property type="entry name" value="Six-hairpin glycosidases"/>
    <property type="match status" value="1"/>
</dbReference>
<reference evidence="4 5" key="1">
    <citation type="submission" date="2018-09" db="EMBL/GenBank/DDBJ databases">
        <title>Genomic Encyclopedia of Archaeal and Bacterial Type Strains, Phase II (KMG-II): from individual species to whole genera.</title>
        <authorList>
            <person name="Goeker M."/>
        </authorList>
    </citation>
    <scope>NUCLEOTIDE SEQUENCE [LARGE SCALE GENOMIC DNA]</scope>
    <source>
        <strain evidence="4 5">DSM 27148</strain>
    </source>
</reference>
<dbReference type="Gene3D" id="1.50.10.10">
    <property type="match status" value="1"/>
</dbReference>
<dbReference type="GO" id="GO:0004553">
    <property type="term" value="F:hydrolase activity, hydrolyzing O-glycosyl compounds"/>
    <property type="evidence" value="ECO:0007669"/>
    <property type="project" value="TreeGrafter"/>
</dbReference>
<evidence type="ECO:0000259" key="3">
    <source>
        <dbReference type="Pfam" id="PF03636"/>
    </source>
</evidence>
<feature type="domain" description="Glycoside hydrolase family 65 N-terminal" evidence="3">
    <location>
        <begin position="51"/>
        <end position="222"/>
    </location>
</feature>
<gene>
    <name evidence="4" type="ORF">BC643_1087</name>
</gene>
<sequence length="685" mass="76442">MKKNRKFGIALCIAFLALNSMAVFGSTKTKNEETDLWKIKVTDPTDYVGIALSNGRIGMVPSSKPFQVKSIILNNVFDRAGANDVSKILEGINFANLVLVVDGDTINQANIENWEQVLDLKAATLTTRFEVPDKAEVTYQIYALRGMPNVGLIDVDVHALKKDIQISVAGKISCPASYHVTDASFKTLHDAEAPMPLLKTIAKSPFGKHTLATTATFIFGNEAQPLQHKVLSPFEHEINFQRKVKAKENFQFAWTGAVCSTENFGDPQNESERMVIYVMRGNKDLVIKQHKELWADLWQSDIQIEGDPESQRDVRLALYHLYAFSRENSRLSIAPMGLSSQGYNGHIFWDSELWMFPPLLILNQGFAKSMLDYRFDRLGKAEEKAANYGYKGAMFPWESDDTGEEATPTWALTGTFEHHITADVGIACWNYYRLTGNKEWLKTEGFPLLKKGAKFWLSRSSQNSDGSYSINNVVGANEYAMNIDDNAFTNGSVKVALEYATKAAVVCGETPDPKWDEVAQKLRFNYFDDGVTKEHSNYKGEIIKQADVNLLAYPLELVTEKEAVLKDMDYYEPRISKKGPAMGYSIFSVLYARLGDADKAFDLFKRAYVPNKRPPFGALAESATSQNPYFTTGAGGMLQAVLFGFAGLHLADDGLVQKDPCLPSNWKSLTITGVGPEHKTYKVTH</sequence>
<comment type="caution">
    <text evidence="4">The sequence shown here is derived from an EMBL/GenBank/DDBJ whole genome shotgun (WGS) entry which is preliminary data.</text>
</comment>